<organism evidence="1 2">
    <name type="scientific">Corynebacterium kutscheri</name>
    <dbReference type="NCBI Taxonomy" id="35755"/>
    <lineage>
        <taxon>Bacteria</taxon>
        <taxon>Bacillati</taxon>
        <taxon>Actinomycetota</taxon>
        <taxon>Actinomycetes</taxon>
        <taxon>Mycobacteriales</taxon>
        <taxon>Corynebacteriaceae</taxon>
        <taxon>Corynebacterium</taxon>
    </lineage>
</organism>
<name>A0AB38VQL2_9CORY</name>
<dbReference type="Proteomes" id="UP000271380">
    <property type="component" value="Chromosome"/>
</dbReference>
<gene>
    <name evidence="1" type="ORF">NCTC949_00188</name>
</gene>
<reference evidence="1 2" key="1">
    <citation type="submission" date="2018-12" db="EMBL/GenBank/DDBJ databases">
        <authorList>
            <consortium name="Pathogen Informatics"/>
        </authorList>
    </citation>
    <scope>NUCLEOTIDE SEQUENCE [LARGE SCALE GENOMIC DNA]</scope>
    <source>
        <strain evidence="1 2">NCTC949</strain>
    </source>
</reference>
<dbReference type="AlphaFoldDB" id="A0AB38VQL2"/>
<evidence type="ECO:0000313" key="1">
    <source>
        <dbReference type="EMBL" id="VEH04620.1"/>
    </source>
</evidence>
<protein>
    <submittedName>
        <fullName evidence="1">Uncharacterized protein</fullName>
    </submittedName>
</protein>
<accession>A0AB38VQL2</accession>
<dbReference type="EMBL" id="LR134377">
    <property type="protein sequence ID" value="VEH04620.1"/>
    <property type="molecule type" value="Genomic_DNA"/>
</dbReference>
<proteinExistence type="predicted"/>
<sequence length="37" mass="4143">MSSFIADSVPFFQALFDFMKPFIEIAKGASKLLGFIK</sequence>
<evidence type="ECO:0000313" key="2">
    <source>
        <dbReference type="Proteomes" id="UP000271380"/>
    </source>
</evidence>